<proteinExistence type="predicted"/>
<dbReference type="RefSeq" id="WP_101892529.1">
    <property type="nucleotide sequence ID" value="NZ_CP022684.1"/>
</dbReference>
<feature type="chain" id="PRO_5014992162" description="Outer membrane protein beta-barrel domain-containing protein" evidence="2">
    <location>
        <begin position="24"/>
        <end position="204"/>
    </location>
</feature>
<keyword evidence="5" id="KW-1185">Reference proteome</keyword>
<feature type="domain" description="Outer membrane protein beta-barrel" evidence="3">
    <location>
        <begin position="10"/>
        <end position="199"/>
    </location>
</feature>
<reference evidence="5" key="1">
    <citation type="submission" date="2017-08" db="EMBL/GenBank/DDBJ databases">
        <title>Direct submision.</title>
        <authorList>
            <person name="Kim S.-J."/>
            <person name="Rhee S.-K."/>
        </authorList>
    </citation>
    <scope>NUCLEOTIDE SEQUENCE [LARGE SCALE GENOMIC DNA]</scope>
    <source>
        <strain evidence="5">GI5</strain>
    </source>
</reference>
<dbReference type="AlphaFoldDB" id="A0A2K9LFQ5"/>
<evidence type="ECO:0000313" key="4">
    <source>
        <dbReference type="EMBL" id="AUM11189.1"/>
    </source>
</evidence>
<sequence length="204" mass="22273">MNQMFKLYCAALLMACWSGTALAESSEGQVVSGFGKLGFDWVDVSSADFDGSLTLEAGLRLQLENNLSLEVALTGINDSQTDVVEDNTGSYQLTINSLDLLFGGAYRFDIQPHISAYVRGGGLAYSMEVEIEEGFYDLKPSGTDSADDRGYGFYAGLGGEFRLRSDFSLLAEFLYKSRKDFLSSSSRPFDVTSYGLSVGILHQF</sequence>
<keyword evidence="1 2" id="KW-0732">Signal</keyword>
<dbReference type="KEGG" id="kak:Kalk_01535"/>
<dbReference type="Proteomes" id="UP000235116">
    <property type="component" value="Chromosome"/>
</dbReference>
<organism evidence="4 5">
    <name type="scientific">Ketobacter alkanivorans</name>
    <dbReference type="NCBI Taxonomy" id="1917421"/>
    <lineage>
        <taxon>Bacteria</taxon>
        <taxon>Pseudomonadati</taxon>
        <taxon>Pseudomonadota</taxon>
        <taxon>Gammaproteobacteria</taxon>
        <taxon>Pseudomonadales</taxon>
        <taxon>Ketobacteraceae</taxon>
        <taxon>Ketobacter</taxon>
    </lineage>
</organism>
<dbReference type="Gene3D" id="2.40.160.20">
    <property type="match status" value="1"/>
</dbReference>
<feature type="signal peptide" evidence="2">
    <location>
        <begin position="1"/>
        <end position="23"/>
    </location>
</feature>
<evidence type="ECO:0000259" key="3">
    <source>
        <dbReference type="Pfam" id="PF13505"/>
    </source>
</evidence>
<dbReference type="OrthoDB" id="9860348at2"/>
<evidence type="ECO:0000313" key="5">
    <source>
        <dbReference type="Proteomes" id="UP000235116"/>
    </source>
</evidence>
<dbReference type="Pfam" id="PF13505">
    <property type="entry name" value="OMP_b-brl"/>
    <property type="match status" value="1"/>
</dbReference>
<dbReference type="InterPro" id="IPR011250">
    <property type="entry name" value="OMP/PagP_B-barrel"/>
</dbReference>
<name>A0A2K9LFQ5_9GAMM</name>
<dbReference type="EMBL" id="CP022684">
    <property type="protein sequence ID" value="AUM11189.1"/>
    <property type="molecule type" value="Genomic_DNA"/>
</dbReference>
<dbReference type="SUPFAM" id="SSF56925">
    <property type="entry name" value="OMPA-like"/>
    <property type="match status" value="1"/>
</dbReference>
<evidence type="ECO:0000256" key="1">
    <source>
        <dbReference type="ARBA" id="ARBA00022729"/>
    </source>
</evidence>
<accession>A0A2K9LFQ5</accession>
<gene>
    <name evidence="4" type="ORF">Kalk_01535</name>
</gene>
<evidence type="ECO:0000256" key="2">
    <source>
        <dbReference type="SAM" id="SignalP"/>
    </source>
</evidence>
<protein>
    <recommendedName>
        <fullName evidence="3">Outer membrane protein beta-barrel domain-containing protein</fullName>
    </recommendedName>
</protein>
<dbReference type="InterPro" id="IPR027385">
    <property type="entry name" value="Beta-barrel_OMP"/>
</dbReference>